<dbReference type="Proteomes" id="UP000001593">
    <property type="component" value="Unassembled WGS sequence"/>
</dbReference>
<feature type="non-terminal residue" evidence="9">
    <location>
        <position position="84"/>
    </location>
</feature>
<sequence length="84" mass="8715">SYWLSTDNQVPMMPIQASAVEPYISRCTVCESHGPVMAVHSQSTTLPTCPGGWSSLWSGYSFLMHTGAGGSGTGQSLGSSGSCL</sequence>
<dbReference type="InterPro" id="IPR036954">
    <property type="entry name" value="Collagen_IV_NC_sf"/>
</dbReference>
<dbReference type="InterPro" id="IPR016187">
    <property type="entry name" value="CTDL_fold"/>
</dbReference>
<dbReference type="eggNOG" id="KOG3544">
    <property type="taxonomic scope" value="Eukaryota"/>
</dbReference>
<proteinExistence type="predicted"/>
<dbReference type="Gene3D" id="2.170.240.10">
    <property type="entry name" value="Collagen IV, non-collagenous"/>
    <property type="match status" value="1"/>
</dbReference>
<evidence type="ECO:0000259" key="8">
    <source>
        <dbReference type="PROSITE" id="PS51403"/>
    </source>
</evidence>
<dbReference type="PROSITE" id="PS51403">
    <property type="entry name" value="NC1_IV"/>
    <property type="match status" value="1"/>
</dbReference>
<keyword evidence="10" id="KW-1185">Reference proteome</keyword>
<keyword evidence="3" id="KW-0272">Extracellular matrix</keyword>
<protein>
    <recommendedName>
        <fullName evidence="8">Collagen IV NC1 domain-containing protein</fullName>
    </recommendedName>
</protein>
<dbReference type="SUPFAM" id="SSF56436">
    <property type="entry name" value="C-type lectin-like"/>
    <property type="match status" value="2"/>
</dbReference>
<evidence type="ECO:0000313" key="10">
    <source>
        <dbReference type="Proteomes" id="UP000001593"/>
    </source>
</evidence>
<evidence type="ECO:0000256" key="4">
    <source>
        <dbReference type="ARBA" id="ARBA00022737"/>
    </source>
</evidence>
<evidence type="ECO:0000313" key="9">
    <source>
        <dbReference type="EMBL" id="EDO34169.1"/>
    </source>
</evidence>
<dbReference type="EMBL" id="DS469741">
    <property type="protein sequence ID" value="EDO34169.1"/>
    <property type="molecule type" value="Genomic_DNA"/>
</dbReference>
<organism evidence="9 10">
    <name type="scientific">Nematostella vectensis</name>
    <name type="common">Starlet sea anemone</name>
    <dbReference type="NCBI Taxonomy" id="45351"/>
    <lineage>
        <taxon>Eukaryota</taxon>
        <taxon>Metazoa</taxon>
        <taxon>Cnidaria</taxon>
        <taxon>Anthozoa</taxon>
        <taxon>Hexacorallia</taxon>
        <taxon>Actiniaria</taxon>
        <taxon>Edwardsiidae</taxon>
        <taxon>Nematostella</taxon>
    </lineage>
</organism>
<keyword evidence="7" id="KW-1015">Disulfide bond</keyword>
<dbReference type="GO" id="GO:0005581">
    <property type="term" value="C:collagen trimer"/>
    <property type="evidence" value="ECO:0007669"/>
    <property type="project" value="UniProtKB-KW"/>
</dbReference>
<dbReference type="OMA" id="GWNGMWT"/>
<gene>
    <name evidence="9" type="ORF">NEMVEDRAFT_v1g127157</name>
</gene>
<dbReference type="SMART" id="SM00111">
    <property type="entry name" value="C4"/>
    <property type="match status" value="1"/>
</dbReference>
<keyword evidence="5" id="KW-0084">Basement membrane</keyword>
<evidence type="ECO:0000256" key="3">
    <source>
        <dbReference type="ARBA" id="ARBA00022530"/>
    </source>
</evidence>
<evidence type="ECO:0000256" key="1">
    <source>
        <dbReference type="ARBA" id="ARBA00004302"/>
    </source>
</evidence>
<keyword evidence="6" id="KW-0176">Collagen</keyword>
<dbReference type="Pfam" id="PF01413">
    <property type="entry name" value="C4"/>
    <property type="match status" value="1"/>
</dbReference>
<evidence type="ECO:0000256" key="7">
    <source>
        <dbReference type="ARBA" id="ARBA00023157"/>
    </source>
</evidence>
<keyword evidence="2" id="KW-0964">Secreted</keyword>
<feature type="non-terminal residue" evidence="9">
    <location>
        <position position="1"/>
    </location>
</feature>
<dbReference type="HOGENOM" id="CLU_193407_0_0_1"/>
<evidence type="ECO:0000256" key="6">
    <source>
        <dbReference type="ARBA" id="ARBA00023119"/>
    </source>
</evidence>
<comment type="subcellular location">
    <subcellularLocation>
        <location evidence="1">Secreted</location>
        <location evidence="1">Extracellular space</location>
        <location evidence="1">Extracellular matrix</location>
        <location evidence="1">Basement membrane</location>
    </subcellularLocation>
</comment>
<dbReference type="GO" id="GO:0005201">
    <property type="term" value="F:extracellular matrix structural constituent"/>
    <property type="evidence" value="ECO:0007669"/>
    <property type="project" value="InterPro"/>
</dbReference>
<evidence type="ECO:0000256" key="5">
    <source>
        <dbReference type="ARBA" id="ARBA00022869"/>
    </source>
</evidence>
<dbReference type="InterPro" id="IPR001442">
    <property type="entry name" value="Collagen_IV_NC"/>
</dbReference>
<keyword evidence="4" id="KW-0677">Repeat</keyword>
<evidence type="ECO:0000256" key="2">
    <source>
        <dbReference type="ARBA" id="ARBA00022525"/>
    </source>
</evidence>
<dbReference type="InParanoid" id="A7SQ59"/>
<dbReference type="PhylomeDB" id="A7SQ59"/>
<feature type="domain" description="Collagen IV NC1" evidence="8">
    <location>
        <begin position="1"/>
        <end position="84"/>
    </location>
</feature>
<reference evidence="9 10" key="1">
    <citation type="journal article" date="2007" name="Science">
        <title>Sea anemone genome reveals ancestral eumetazoan gene repertoire and genomic organization.</title>
        <authorList>
            <person name="Putnam N.H."/>
            <person name="Srivastava M."/>
            <person name="Hellsten U."/>
            <person name="Dirks B."/>
            <person name="Chapman J."/>
            <person name="Salamov A."/>
            <person name="Terry A."/>
            <person name="Shapiro H."/>
            <person name="Lindquist E."/>
            <person name="Kapitonov V.V."/>
            <person name="Jurka J."/>
            <person name="Genikhovich G."/>
            <person name="Grigoriev I.V."/>
            <person name="Lucas S.M."/>
            <person name="Steele R.E."/>
            <person name="Finnerty J.R."/>
            <person name="Technau U."/>
            <person name="Martindale M.Q."/>
            <person name="Rokhsar D.S."/>
        </authorList>
    </citation>
    <scope>NUCLEOTIDE SEQUENCE [LARGE SCALE GENOMIC DNA]</scope>
    <source>
        <strain evidence="10">CH2 X CH6</strain>
    </source>
</reference>
<dbReference type="STRING" id="45351.A7SQ59"/>
<dbReference type="GO" id="GO:0005604">
    <property type="term" value="C:basement membrane"/>
    <property type="evidence" value="ECO:0007669"/>
    <property type="project" value="UniProtKB-SubCell"/>
</dbReference>
<dbReference type="AlphaFoldDB" id="A7SQ59"/>
<name>A7SQ59_NEMVE</name>
<accession>A7SQ59</accession>